<evidence type="ECO:0000313" key="2">
    <source>
        <dbReference type="EMBL" id="TRX95431.1"/>
    </source>
</evidence>
<gene>
    <name evidence="2" type="ORF">FHL15_003762</name>
</gene>
<dbReference type="Proteomes" id="UP000319160">
    <property type="component" value="Unassembled WGS sequence"/>
</dbReference>
<keyword evidence="1" id="KW-0732">Signal</keyword>
<proteinExistence type="predicted"/>
<comment type="caution">
    <text evidence="2">The sequence shown here is derived from an EMBL/GenBank/DDBJ whole genome shotgun (WGS) entry which is preliminary data.</text>
</comment>
<evidence type="ECO:0008006" key="4">
    <source>
        <dbReference type="Google" id="ProtNLM"/>
    </source>
</evidence>
<dbReference type="AlphaFoldDB" id="A0A553I5F1"/>
<organism evidence="2 3">
    <name type="scientific">Xylaria flabelliformis</name>
    <dbReference type="NCBI Taxonomy" id="2512241"/>
    <lineage>
        <taxon>Eukaryota</taxon>
        <taxon>Fungi</taxon>
        <taxon>Dikarya</taxon>
        <taxon>Ascomycota</taxon>
        <taxon>Pezizomycotina</taxon>
        <taxon>Sordariomycetes</taxon>
        <taxon>Xylariomycetidae</taxon>
        <taxon>Xylariales</taxon>
        <taxon>Xylariaceae</taxon>
        <taxon>Xylaria</taxon>
    </lineage>
</organism>
<dbReference type="EMBL" id="VFLP01000016">
    <property type="protein sequence ID" value="TRX95431.1"/>
    <property type="molecule type" value="Genomic_DNA"/>
</dbReference>
<name>A0A553I5F1_9PEZI</name>
<sequence length="288" mass="30586">MRSNIITSFGVLASVAAAAPAPEHQARATAPWVATNAAAYIQDGIVPRGVEFDLSVPAGNIPGSPAFDVHCIAVYGFSTGPILEFFNCTWNGGSQPPKYSAVLAETDGSGQSVTVLHQFLAADGLGTQISAVAKLPAKPDFNVKYGTLDFQVSSSVTRLPGLLGHFGTWTGTNTTPVKDSTGKEIGFQYKLSAPAGYTLDAPGFDVLCTYTYNSANFLALATCKPSGTVAEGSQVSLWAGLYYDYTVVYHQWTAANGTKYQLMGSSPERPEYKTVPTFTIQPNILYQL</sequence>
<dbReference type="OrthoDB" id="4671093at2759"/>
<feature type="signal peptide" evidence="1">
    <location>
        <begin position="1"/>
        <end position="18"/>
    </location>
</feature>
<evidence type="ECO:0000256" key="1">
    <source>
        <dbReference type="SAM" id="SignalP"/>
    </source>
</evidence>
<accession>A0A553I5F1</accession>
<protein>
    <recommendedName>
        <fullName evidence="4">Ubiquitin 3 binding protein But2 C-terminal domain-containing protein</fullName>
    </recommendedName>
</protein>
<evidence type="ECO:0000313" key="3">
    <source>
        <dbReference type="Proteomes" id="UP000319160"/>
    </source>
</evidence>
<feature type="chain" id="PRO_5022011630" description="Ubiquitin 3 binding protein But2 C-terminal domain-containing protein" evidence="1">
    <location>
        <begin position="19"/>
        <end position="288"/>
    </location>
</feature>
<keyword evidence="3" id="KW-1185">Reference proteome</keyword>
<reference evidence="3" key="1">
    <citation type="submission" date="2019-06" db="EMBL/GenBank/DDBJ databases">
        <title>Draft genome sequence of the griseofulvin-producing fungus Xylaria cubensis strain G536.</title>
        <authorList>
            <person name="Mead M.E."/>
            <person name="Raja H.A."/>
            <person name="Steenwyk J.L."/>
            <person name="Knowles S.L."/>
            <person name="Oberlies N.H."/>
            <person name="Rokas A."/>
        </authorList>
    </citation>
    <scope>NUCLEOTIDE SEQUENCE [LARGE SCALE GENOMIC DNA]</scope>
    <source>
        <strain evidence="3">G536</strain>
    </source>
</reference>